<dbReference type="NCBIfam" id="TIGR01391">
    <property type="entry name" value="dnaG"/>
    <property type="match status" value="1"/>
</dbReference>
<dbReference type="AlphaFoldDB" id="A0A6H2GYM9"/>
<comment type="cofactor">
    <cofactor evidence="12 13 14">
        <name>Zn(2+)</name>
        <dbReference type="ChEBI" id="CHEBI:29105"/>
    </cofactor>
    <text evidence="12 13 14">Binds 1 zinc ion per monomer.</text>
</comment>
<dbReference type="GO" id="GO:0000428">
    <property type="term" value="C:DNA-directed RNA polymerase complex"/>
    <property type="evidence" value="ECO:0007669"/>
    <property type="project" value="UniProtKB-KW"/>
</dbReference>
<dbReference type="Gene3D" id="1.10.860.10">
    <property type="entry name" value="DNAb Helicase, Chain A"/>
    <property type="match status" value="1"/>
</dbReference>
<feature type="zinc finger region" description="CHC2-type" evidence="12 14">
    <location>
        <begin position="41"/>
        <end position="65"/>
    </location>
</feature>
<dbReference type="InterPro" id="IPR050219">
    <property type="entry name" value="DnaG_primase"/>
</dbReference>
<evidence type="ECO:0000256" key="1">
    <source>
        <dbReference type="ARBA" id="ARBA00022478"/>
    </source>
</evidence>
<dbReference type="SUPFAM" id="SSF57783">
    <property type="entry name" value="Zinc beta-ribbon"/>
    <property type="match status" value="1"/>
</dbReference>
<keyword evidence="9" id="KW-0460">Magnesium</keyword>
<evidence type="ECO:0000256" key="6">
    <source>
        <dbReference type="ARBA" id="ARBA00022723"/>
    </source>
</evidence>
<comment type="domain">
    <text evidence="12">Contains an N-terminal zinc-binding domain, a central core domain that contains the primase activity, and a C-terminal DnaB-binding domain.</text>
</comment>
<comment type="similarity">
    <text evidence="12 13">Belongs to the DnaG primase family.</text>
</comment>
<feature type="region of interest" description="Disordered" evidence="15">
    <location>
        <begin position="438"/>
        <end position="470"/>
    </location>
</feature>
<comment type="function">
    <text evidence="12 13">RNA polymerase that catalyzes the synthesis of short RNA molecules used as primers for DNA polymerase during DNA replication.</text>
</comment>
<feature type="domain" description="Toprim" evidence="16">
    <location>
        <begin position="262"/>
        <end position="343"/>
    </location>
</feature>
<dbReference type="Proteomes" id="UP000502136">
    <property type="component" value="Chromosome"/>
</dbReference>
<dbReference type="Gene3D" id="3.90.980.10">
    <property type="entry name" value="DNA primase, catalytic core, N-terminal domain"/>
    <property type="match status" value="1"/>
</dbReference>
<dbReference type="SMART" id="SM00493">
    <property type="entry name" value="TOPRIM"/>
    <property type="match status" value="1"/>
</dbReference>
<evidence type="ECO:0000256" key="11">
    <source>
        <dbReference type="ARBA" id="ARBA00023163"/>
    </source>
</evidence>
<dbReference type="GO" id="GO:1990077">
    <property type="term" value="C:primosome complex"/>
    <property type="evidence" value="ECO:0007669"/>
    <property type="project" value="UniProtKB-KW"/>
</dbReference>
<evidence type="ECO:0000256" key="12">
    <source>
        <dbReference type="HAMAP-Rule" id="MF_00974"/>
    </source>
</evidence>
<evidence type="ECO:0000313" key="17">
    <source>
        <dbReference type="EMBL" id="QJC52541.1"/>
    </source>
</evidence>
<keyword evidence="8 12" id="KW-0862">Zinc</keyword>
<dbReference type="EMBL" id="CP051428">
    <property type="protein sequence ID" value="QJC52541.1"/>
    <property type="molecule type" value="Genomic_DNA"/>
</dbReference>
<evidence type="ECO:0000256" key="9">
    <source>
        <dbReference type="ARBA" id="ARBA00022842"/>
    </source>
</evidence>
<dbReference type="Pfam" id="PF08275">
    <property type="entry name" value="DNAG_N"/>
    <property type="match status" value="1"/>
</dbReference>
<dbReference type="Pfam" id="PF01807">
    <property type="entry name" value="Zn_ribbon_DnaG"/>
    <property type="match status" value="1"/>
</dbReference>
<dbReference type="GO" id="GO:0005737">
    <property type="term" value="C:cytoplasm"/>
    <property type="evidence" value="ECO:0007669"/>
    <property type="project" value="TreeGrafter"/>
</dbReference>
<evidence type="ECO:0000313" key="18">
    <source>
        <dbReference type="Proteomes" id="UP000502136"/>
    </source>
</evidence>
<dbReference type="PANTHER" id="PTHR30313">
    <property type="entry name" value="DNA PRIMASE"/>
    <property type="match status" value="1"/>
</dbReference>
<dbReference type="InterPro" id="IPR002694">
    <property type="entry name" value="Znf_CHC2"/>
</dbReference>
<name>A0A6H2GYM9_9BACL</name>
<evidence type="ECO:0000256" key="4">
    <source>
        <dbReference type="ARBA" id="ARBA00022695"/>
    </source>
</evidence>
<dbReference type="InterPro" id="IPR034151">
    <property type="entry name" value="TOPRIM_DnaG_bac"/>
</dbReference>
<keyword evidence="6 12" id="KW-0479">Metal-binding</keyword>
<dbReference type="InterPro" id="IPR030846">
    <property type="entry name" value="DnaG_bac"/>
</dbReference>
<keyword evidence="5 12" id="KW-0235">DNA replication</keyword>
<dbReference type="GO" id="GO:0003677">
    <property type="term" value="F:DNA binding"/>
    <property type="evidence" value="ECO:0007669"/>
    <property type="project" value="UniProtKB-KW"/>
</dbReference>
<organism evidence="17 18">
    <name type="scientific">Paenibacillus albicereus</name>
    <dbReference type="NCBI Taxonomy" id="2726185"/>
    <lineage>
        <taxon>Bacteria</taxon>
        <taxon>Bacillati</taxon>
        <taxon>Bacillota</taxon>
        <taxon>Bacilli</taxon>
        <taxon>Bacillales</taxon>
        <taxon>Paenibacillaceae</taxon>
        <taxon>Paenibacillus</taxon>
    </lineage>
</organism>
<dbReference type="SUPFAM" id="SSF48024">
    <property type="entry name" value="N-terminal domain of DnaB helicase"/>
    <property type="match status" value="1"/>
</dbReference>
<dbReference type="RefSeq" id="WP_168908097.1">
    <property type="nucleotide sequence ID" value="NZ_CP051428.1"/>
</dbReference>
<reference evidence="17 18" key="1">
    <citation type="submission" date="2020-04" db="EMBL/GenBank/DDBJ databases">
        <title>Novel Paenibacillus strain UniB2 isolated from commercial digestive syrup.</title>
        <authorList>
            <person name="Thorat V."/>
            <person name="Kirdat K."/>
            <person name="Tiwarekar B."/>
            <person name="Yadav A."/>
        </authorList>
    </citation>
    <scope>NUCLEOTIDE SEQUENCE [LARGE SCALE GENOMIC DNA]</scope>
    <source>
        <strain evidence="17 18">UniB2</strain>
    </source>
</reference>
<sequence>MAYGKIPESVIEEVRRNHEIVDTVGKYVHLTKNGKYMKGLCPFHSERTPSFTVTPELQIFHCYGCGKGGNVIRFIEEIEGYSFPEAVRHLAEEAGMPITWDAPGEGSSPRDPELDKSYEAHELAAKFYHYLLNNSAQGQEARAYLLGRGMSGKLIDEFSIGFAPEGWDTLSRFLQSRGYEPELLEKAGLLSAKNDGSGYVDRFRARIMFPIRARDGKVCGFAGRVMDDSKPKYLNTPETRLFAKSKLLYQLHAARSVFRKKRSAVLFEGYMDVIKAWSAGLKNGVAAMGTALTDDHAVQLAREVDEVILCYDGDDAGQAAAMKSIPILEKAGLRPLVALLPKGMDPDEHITRFGAETFMREVIEHPVSVTKFKLLYSRRNHTLIGEEGRKNYVMEAVGIVAELDSRTEQEVYLKELSREFELSLESLKQDCHRIWSERQKTRPDRDKNDQSWNNGRNETRRASSFPKTTDIPPLFKRAERHLLACMMHDKEVASTVYEQLGDSFILEDHVALAAYLYAYYAEGHDPDASRFISSIQDNRLEQLASSILIHEDSSSLNFELVPSNILDIQKETERMVLKQKIQVLKEEATRAERSGDVLRAAQIHLDIIPLERAIDVLKSKDPK</sequence>
<dbReference type="InterPro" id="IPR016136">
    <property type="entry name" value="DNA_helicase_N/primase_C"/>
</dbReference>
<evidence type="ECO:0000259" key="16">
    <source>
        <dbReference type="PROSITE" id="PS50880"/>
    </source>
</evidence>
<feature type="compositionally biased region" description="Basic and acidic residues" evidence="15">
    <location>
        <begin position="438"/>
        <end position="449"/>
    </location>
</feature>
<accession>A0A6H2GYM9</accession>
<evidence type="ECO:0000256" key="14">
    <source>
        <dbReference type="PIRSR" id="PIRSR002811-1"/>
    </source>
</evidence>
<dbReference type="FunFam" id="3.90.580.10:FF:000001">
    <property type="entry name" value="DNA primase"/>
    <property type="match status" value="1"/>
</dbReference>
<keyword evidence="2 12" id="KW-0639">Primosome</keyword>
<dbReference type="GO" id="GO:0003899">
    <property type="term" value="F:DNA-directed RNA polymerase activity"/>
    <property type="evidence" value="ECO:0007669"/>
    <property type="project" value="UniProtKB-UniRule"/>
</dbReference>
<dbReference type="PANTHER" id="PTHR30313:SF2">
    <property type="entry name" value="DNA PRIMASE"/>
    <property type="match status" value="1"/>
</dbReference>
<evidence type="ECO:0000256" key="3">
    <source>
        <dbReference type="ARBA" id="ARBA00022679"/>
    </source>
</evidence>
<dbReference type="SUPFAM" id="SSF56731">
    <property type="entry name" value="DNA primase core"/>
    <property type="match status" value="1"/>
</dbReference>
<dbReference type="FunFam" id="3.90.980.10:FF:000001">
    <property type="entry name" value="DNA primase"/>
    <property type="match status" value="1"/>
</dbReference>
<dbReference type="InterPro" id="IPR019475">
    <property type="entry name" value="DNA_primase_DnaB-bd"/>
</dbReference>
<evidence type="ECO:0000256" key="15">
    <source>
        <dbReference type="SAM" id="MobiDB-lite"/>
    </source>
</evidence>
<dbReference type="GO" id="GO:0003678">
    <property type="term" value="F:DNA helicase activity"/>
    <property type="evidence" value="ECO:0007669"/>
    <property type="project" value="InterPro"/>
</dbReference>
<dbReference type="InterPro" id="IPR006171">
    <property type="entry name" value="TOPRIM_dom"/>
</dbReference>
<comment type="catalytic activity">
    <reaction evidence="12">
        <text>ssDNA + n NTP = ssDNA/pppN(pN)n-1 hybrid + (n-1) diphosphate.</text>
        <dbReference type="EC" id="2.7.7.101"/>
    </reaction>
</comment>
<dbReference type="CDD" id="cd03364">
    <property type="entry name" value="TOPRIM_DnaG_primases"/>
    <property type="match status" value="1"/>
</dbReference>
<dbReference type="GO" id="GO:0006269">
    <property type="term" value="P:DNA replication, synthesis of primer"/>
    <property type="evidence" value="ECO:0007669"/>
    <property type="project" value="UniProtKB-UniRule"/>
</dbReference>
<dbReference type="Gene3D" id="3.40.1360.10">
    <property type="match status" value="1"/>
</dbReference>
<evidence type="ECO:0000256" key="7">
    <source>
        <dbReference type="ARBA" id="ARBA00022771"/>
    </source>
</evidence>
<keyword evidence="18" id="KW-1185">Reference proteome</keyword>
<keyword evidence="4 12" id="KW-0548">Nucleotidyltransferase</keyword>
<dbReference type="InterPro" id="IPR013264">
    <property type="entry name" value="DNAG_N"/>
</dbReference>
<keyword evidence="7 12" id="KW-0863">Zinc-finger</keyword>
<gene>
    <name evidence="12" type="primary">dnaG</name>
    <name evidence="17" type="ORF">HGI30_13855</name>
</gene>
<dbReference type="EC" id="2.7.7.101" evidence="12"/>
<dbReference type="GO" id="GO:0005524">
    <property type="term" value="F:ATP binding"/>
    <property type="evidence" value="ECO:0007669"/>
    <property type="project" value="InterPro"/>
</dbReference>
<dbReference type="SMART" id="SM00400">
    <property type="entry name" value="ZnF_CHCC"/>
    <property type="match status" value="1"/>
</dbReference>
<evidence type="ECO:0000256" key="2">
    <source>
        <dbReference type="ARBA" id="ARBA00022515"/>
    </source>
</evidence>
<dbReference type="InterPro" id="IPR037068">
    <property type="entry name" value="DNA_primase_core_N_sf"/>
</dbReference>
<dbReference type="Gene3D" id="3.90.580.10">
    <property type="entry name" value="Zinc finger, CHC2-type domain"/>
    <property type="match status" value="1"/>
</dbReference>
<dbReference type="GO" id="GO:0008270">
    <property type="term" value="F:zinc ion binding"/>
    <property type="evidence" value="ECO:0007669"/>
    <property type="project" value="UniProtKB-UniRule"/>
</dbReference>
<evidence type="ECO:0000256" key="10">
    <source>
        <dbReference type="ARBA" id="ARBA00023125"/>
    </source>
</evidence>
<keyword evidence="3 12" id="KW-0808">Transferase</keyword>
<dbReference type="InterPro" id="IPR006295">
    <property type="entry name" value="DNA_primase_DnaG"/>
</dbReference>
<dbReference type="Pfam" id="PF13155">
    <property type="entry name" value="Toprim_2"/>
    <property type="match status" value="1"/>
</dbReference>
<dbReference type="PROSITE" id="PS50880">
    <property type="entry name" value="TOPRIM"/>
    <property type="match status" value="1"/>
</dbReference>
<dbReference type="InterPro" id="IPR036977">
    <property type="entry name" value="DNA_primase_Znf_CHC2"/>
</dbReference>
<evidence type="ECO:0000256" key="5">
    <source>
        <dbReference type="ARBA" id="ARBA00022705"/>
    </source>
</evidence>
<keyword evidence="10 12" id="KW-0238">DNA-binding</keyword>
<dbReference type="Pfam" id="PF10410">
    <property type="entry name" value="DnaB_bind"/>
    <property type="match status" value="1"/>
</dbReference>
<dbReference type="KEGG" id="palr:HGI30_13855"/>
<proteinExistence type="inferred from homology"/>
<evidence type="ECO:0000256" key="8">
    <source>
        <dbReference type="ARBA" id="ARBA00022833"/>
    </source>
</evidence>
<protein>
    <recommendedName>
        <fullName evidence="12 13">DNA primase</fullName>
        <ecNumber evidence="12">2.7.7.101</ecNumber>
    </recommendedName>
</protein>
<dbReference type="PIRSF" id="PIRSF002811">
    <property type="entry name" value="DnaG"/>
    <property type="match status" value="1"/>
</dbReference>
<dbReference type="InterPro" id="IPR036185">
    <property type="entry name" value="DNA_heli_DnaB-like_N_sf"/>
</dbReference>
<comment type="subunit">
    <text evidence="12">Monomer. Interacts with DnaB.</text>
</comment>
<evidence type="ECO:0000256" key="13">
    <source>
        <dbReference type="PIRNR" id="PIRNR002811"/>
    </source>
</evidence>
<keyword evidence="11 12" id="KW-0804">Transcription</keyword>
<dbReference type="HAMAP" id="MF_00974">
    <property type="entry name" value="DNA_primase_DnaG"/>
    <property type="match status" value="1"/>
</dbReference>
<keyword evidence="1 12" id="KW-0240">DNA-directed RNA polymerase</keyword>